<dbReference type="Proteomes" id="UP000450012">
    <property type="component" value="Unassembled WGS sequence"/>
</dbReference>
<sequence length="230" mass="25030">MHTPSWRRRGWLALIAGAHLLAFMGWKAPERPLAASMTPHTPITYILTPFKPLKRPEPPQPPRPQPRTAEPKLRAPAAQPPEAVAASPRPPVEPQAITAPSPAAVAEAQPITLPPDPFAVPAKPQDDLKQRALKGALAADQKARKEDAWTQRDRKYVNDETALATAIGKAYIDRSSGAIGEFTATDGSRVTKWRMSDGTVVCYYKASNNFSGGRDPFSDTGRVSVRQCPK</sequence>
<gene>
    <name evidence="2" type="ORF">GTP45_15750</name>
</gene>
<feature type="region of interest" description="Disordered" evidence="1">
    <location>
        <begin position="50"/>
        <end position="95"/>
    </location>
</feature>
<accession>A0A7X4KDC0</accession>
<evidence type="ECO:0000313" key="3">
    <source>
        <dbReference type="Proteomes" id="UP000450012"/>
    </source>
</evidence>
<feature type="compositionally biased region" description="Low complexity" evidence="1">
    <location>
        <begin position="75"/>
        <end position="87"/>
    </location>
</feature>
<name>A0A7X4KDC0_9BURK</name>
<organism evidence="2 3">
    <name type="scientific">Duganella rivi</name>
    <dbReference type="NCBI Taxonomy" id="2666083"/>
    <lineage>
        <taxon>Bacteria</taxon>
        <taxon>Pseudomonadati</taxon>
        <taxon>Pseudomonadota</taxon>
        <taxon>Betaproteobacteria</taxon>
        <taxon>Burkholderiales</taxon>
        <taxon>Oxalobacteraceae</taxon>
        <taxon>Telluria group</taxon>
        <taxon>Duganella</taxon>
    </lineage>
</organism>
<protein>
    <submittedName>
        <fullName evidence="2">Uncharacterized protein</fullName>
    </submittedName>
</protein>
<reference evidence="2 3" key="1">
    <citation type="submission" date="2019-12" db="EMBL/GenBank/DDBJ databases">
        <title>Novel species isolated from a subtropical stream in China.</title>
        <authorList>
            <person name="Lu H."/>
        </authorList>
    </citation>
    <scope>NUCLEOTIDE SEQUENCE [LARGE SCALE GENOMIC DNA]</scope>
    <source>
        <strain evidence="2 3">FT55W</strain>
    </source>
</reference>
<proteinExistence type="predicted"/>
<evidence type="ECO:0000256" key="1">
    <source>
        <dbReference type="SAM" id="MobiDB-lite"/>
    </source>
</evidence>
<comment type="caution">
    <text evidence="2">The sequence shown here is derived from an EMBL/GenBank/DDBJ whole genome shotgun (WGS) entry which is preliminary data.</text>
</comment>
<evidence type="ECO:0000313" key="2">
    <source>
        <dbReference type="EMBL" id="MYM68273.1"/>
    </source>
</evidence>
<keyword evidence="3" id="KW-1185">Reference proteome</keyword>
<dbReference type="EMBL" id="WWCK01000004">
    <property type="protein sequence ID" value="MYM68273.1"/>
    <property type="molecule type" value="Genomic_DNA"/>
</dbReference>
<feature type="region of interest" description="Disordered" evidence="1">
    <location>
        <begin position="210"/>
        <end position="230"/>
    </location>
</feature>
<dbReference type="AlphaFoldDB" id="A0A7X4KDC0"/>